<keyword evidence="3" id="KW-1185">Reference proteome</keyword>
<accession>A0ABT8YNF2</accession>
<evidence type="ECO:0000313" key="2">
    <source>
        <dbReference type="EMBL" id="MDO6965251.1"/>
    </source>
</evidence>
<gene>
    <name evidence="2" type="ORF">Q4481_14890</name>
</gene>
<evidence type="ECO:0000313" key="3">
    <source>
        <dbReference type="Proteomes" id="UP001174932"/>
    </source>
</evidence>
<reference evidence="2" key="1">
    <citation type="journal article" date="2015" name="Int. J. Syst. Evol. Microbiol.">
        <title>Rhizobium alvei sp. nov., isolated from a freshwater river.</title>
        <authorList>
            <person name="Sheu S.Y."/>
            <person name="Huang H.W."/>
            <person name="Young C.C."/>
            <person name="Chen W.M."/>
        </authorList>
    </citation>
    <scope>NUCLEOTIDE SEQUENCE</scope>
    <source>
        <strain evidence="2">TNR-22</strain>
    </source>
</reference>
<feature type="signal peptide" evidence="1">
    <location>
        <begin position="1"/>
        <end position="24"/>
    </location>
</feature>
<keyword evidence="1" id="KW-0732">Signal</keyword>
<dbReference type="RefSeq" id="WP_304377187.1">
    <property type="nucleotide sequence ID" value="NZ_JAUOZU010000010.1"/>
</dbReference>
<dbReference type="Proteomes" id="UP001174932">
    <property type="component" value="Unassembled WGS sequence"/>
</dbReference>
<feature type="chain" id="PRO_5047453466" evidence="1">
    <location>
        <begin position="25"/>
        <end position="64"/>
    </location>
</feature>
<dbReference type="EMBL" id="JAUOZU010000010">
    <property type="protein sequence ID" value="MDO6965251.1"/>
    <property type="molecule type" value="Genomic_DNA"/>
</dbReference>
<comment type="caution">
    <text evidence="2">The sequence shown here is derived from an EMBL/GenBank/DDBJ whole genome shotgun (WGS) entry which is preliminary data.</text>
</comment>
<proteinExistence type="predicted"/>
<reference evidence="2" key="2">
    <citation type="submission" date="2023-07" db="EMBL/GenBank/DDBJ databases">
        <authorList>
            <person name="Shen H."/>
        </authorList>
    </citation>
    <scope>NUCLEOTIDE SEQUENCE</scope>
    <source>
        <strain evidence="2">TNR-22</strain>
    </source>
</reference>
<evidence type="ECO:0000256" key="1">
    <source>
        <dbReference type="SAM" id="SignalP"/>
    </source>
</evidence>
<protein>
    <submittedName>
        <fullName evidence="2">Uncharacterized protein</fullName>
    </submittedName>
</protein>
<organism evidence="2 3">
    <name type="scientific">Rhizobium alvei</name>
    <dbReference type="NCBI Taxonomy" id="1132659"/>
    <lineage>
        <taxon>Bacteria</taxon>
        <taxon>Pseudomonadati</taxon>
        <taxon>Pseudomonadota</taxon>
        <taxon>Alphaproteobacteria</taxon>
        <taxon>Hyphomicrobiales</taxon>
        <taxon>Rhizobiaceae</taxon>
        <taxon>Rhizobium/Agrobacterium group</taxon>
        <taxon>Rhizobium</taxon>
    </lineage>
</organism>
<name>A0ABT8YNF2_9HYPH</name>
<sequence>MHKLMIMTLVTAVAGLALYSAAPAERLPLTELARTTTKSECRIVSDMKYDYEGKPYIKKVRICA</sequence>